<evidence type="ECO:0000256" key="1">
    <source>
        <dbReference type="SAM" id="SignalP"/>
    </source>
</evidence>
<accession>D6Y892</accession>
<dbReference type="RefSeq" id="WP_013133361.1">
    <property type="nucleotide sequence ID" value="NC_014165.1"/>
</dbReference>
<dbReference type="InterPro" id="IPR027304">
    <property type="entry name" value="Trigger_fact/SurA_dom_sf"/>
</dbReference>
<dbReference type="OrthoDB" id="3212108at2"/>
<evidence type="ECO:0000313" key="2">
    <source>
        <dbReference type="EMBL" id="ADG89828.1"/>
    </source>
</evidence>
<proteinExistence type="predicted"/>
<dbReference type="STRING" id="469371.Tbis_3134"/>
<feature type="signal peptide" evidence="1">
    <location>
        <begin position="1"/>
        <end position="27"/>
    </location>
</feature>
<name>D6Y892_THEBD</name>
<gene>
    <name evidence="2" type="ordered locus">Tbis_3134</name>
</gene>
<keyword evidence="3" id="KW-1185">Reference proteome</keyword>
<dbReference type="PROSITE" id="PS51257">
    <property type="entry name" value="PROKAR_LIPOPROTEIN"/>
    <property type="match status" value="1"/>
</dbReference>
<dbReference type="EMBL" id="CP001874">
    <property type="protein sequence ID" value="ADG89828.1"/>
    <property type="molecule type" value="Genomic_DNA"/>
</dbReference>
<evidence type="ECO:0008006" key="4">
    <source>
        <dbReference type="Google" id="ProtNLM"/>
    </source>
</evidence>
<protein>
    <recommendedName>
        <fullName evidence="4">Lipoprotein</fullName>
    </recommendedName>
</protein>
<dbReference type="KEGG" id="tbi:Tbis_3134"/>
<dbReference type="Proteomes" id="UP000006640">
    <property type="component" value="Chromosome"/>
</dbReference>
<dbReference type="SUPFAM" id="SSF109998">
    <property type="entry name" value="Triger factor/SurA peptide-binding domain-like"/>
    <property type="match status" value="1"/>
</dbReference>
<sequence length="201" mass="22027">MKSNRVRMAVAAVVAGVALSGCGVQQAGTAAYVGNYRISSSELDAQVREFHKALARNGMTERQLGFGLSLPQMVLYRMANAKQFIEYGKRAGVTITQRQVDDTVIARGGDKEMEKILLVNGIPPSMRDDAIRAMLIQQTLVQRLGAGQDEESQNQAYRKLVEQADAAVPVRFNPRYGKWDPERGFVPDDRFGAVPTEGPLG</sequence>
<reference evidence="2 3" key="1">
    <citation type="submission" date="2010-01" db="EMBL/GenBank/DDBJ databases">
        <title>The complete genome of Thermobispora bispora DSM 43833.</title>
        <authorList>
            <consortium name="US DOE Joint Genome Institute (JGI-PGF)"/>
            <person name="Lucas S."/>
            <person name="Copeland A."/>
            <person name="Lapidus A."/>
            <person name="Glavina del Rio T."/>
            <person name="Dalin E."/>
            <person name="Tice H."/>
            <person name="Bruce D."/>
            <person name="Goodwin L."/>
            <person name="Pitluck S."/>
            <person name="Kyrpides N."/>
            <person name="Mavromatis K."/>
            <person name="Ivanova N."/>
            <person name="Mikhailova N."/>
            <person name="Chertkov O."/>
            <person name="Brettin T."/>
            <person name="Detter J.C."/>
            <person name="Han C."/>
            <person name="Larimer F."/>
            <person name="Land M."/>
            <person name="Hauser L."/>
            <person name="Markowitz V."/>
            <person name="Cheng J.-F."/>
            <person name="Hugenholtz P."/>
            <person name="Woyke T."/>
            <person name="Wu D."/>
            <person name="Jando M."/>
            <person name="Schneider S."/>
            <person name="Klenk H.-P."/>
            <person name="Eisen J.A."/>
        </authorList>
    </citation>
    <scope>NUCLEOTIDE SEQUENCE [LARGE SCALE GENOMIC DNA]</scope>
    <source>
        <strain evidence="3">ATCC 19993 / DSM 43833 / CBS 139.67 / JCM 10125 / KCTC 9307 / NBRC 14880 / R51</strain>
    </source>
</reference>
<dbReference type="AlphaFoldDB" id="D6Y892"/>
<keyword evidence="1" id="KW-0732">Signal</keyword>
<organism evidence="2 3">
    <name type="scientific">Thermobispora bispora (strain ATCC 19993 / DSM 43833 / CBS 139.67 / JCM 10125 / KCTC 9307 / NBRC 14880 / R51)</name>
    <dbReference type="NCBI Taxonomy" id="469371"/>
    <lineage>
        <taxon>Bacteria</taxon>
        <taxon>Bacillati</taxon>
        <taxon>Actinomycetota</taxon>
        <taxon>Actinomycetes</taxon>
        <taxon>Streptosporangiales</taxon>
        <taxon>Streptosporangiaceae</taxon>
        <taxon>Thermobispora</taxon>
    </lineage>
</organism>
<dbReference type="HOGENOM" id="CLU_1364918_0_0_11"/>
<evidence type="ECO:0000313" key="3">
    <source>
        <dbReference type="Proteomes" id="UP000006640"/>
    </source>
</evidence>
<dbReference type="Gene3D" id="1.10.4030.10">
    <property type="entry name" value="Porin chaperone SurA, peptide-binding domain"/>
    <property type="match status" value="1"/>
</dbReference>
<dbReference type="Pfam" id="PF13624">
    <property type="entry name" value="SurA_N_3"/>
    <property type="match status" value="1"/>
</dbReference>
<dbReference type="eggNOG" id="COG0760">
    <property type="taxonomic scope" value="Bacteria"/>
</dbReference>
<feature type="chain" id="PRO_5003091196" description="Lipoprotein" evidence="1">
    <location>
        <begin position="28"/>
        <end position="201"/>
    </location>
</feature>